<feature type="region of interest" description="Disordered" evidence="10">
    <location>
        <begin position="1658"/>
        <end position="1700"/>
    </location>
</feature>
<evidence type="ECO:0000256" key="9">
    <source>
        <dbReference type="RuleBase" id="RU364109"/>
    </source>
</evidence>
<dbReference type="Pfam" id="PF11865">
    <property type="entry name" value="mTOR_dom"/>
    <property type="match status" value="1"/>
</dbReference>
<dbReference type="PANTHER" id="PTHR11139">
    <property type="entry name" value="ATAXIA TELANGIECTASIA MUTATED ATM -RELATED"/>
    <property type="match status" value="1"/>
</dbReference>
<dbReference type="InterPro" id="IPR003152">
    <property type="entry name" value="FATC_dom"/>
</dbReference>
<comment type="catalytic activity">
    <reaction evidence="7 9">
        <text>L-threonyl-[protein] + ATP = O-phospho-L-threonyl-[protein] + ADP + H(+)</text>
        <dbReference type="Rhea" id="RHEA:46608"/>
        <dbReference type="Rhea" id="RHEA-COMP:11060"/>
        <dbReference type="Rhea" id="RHEA-COMP:11605"/>
        <dbReference type="ChEBI" id="CHEBI:15378"/>
        <dbReference type="ChEBI" id="CHEBI:30013"/>
        <dbReference type="ChEBI" id="CHEBI:30616"/>
        <dbReference type="ChEBI" id="CHEBI:61977"/>
        <dbReference type="ChEBI" id="CHEBI:456216"/>
        <dbReference type="EC" id="2.7.11.1"/>
    </reaction>
</comment>
<dbReference type="InterPro" id="IPR011989">
    <property type="entry name" value="ARM-like"/>
</dbReference>
<evidence type="ECO:0000259" key="12">
    <source>
        <dbReference type="PROSITE" id="PS51189"/>
    </source>
</evidence>
<dbReference type="InterPro" id="IPR000403">
    <property type="entry name" value="PI3/4_kinase_cat_dom"/>
</dbReference>
<evidence type="ECO:0000256" key="10">
    <source>
        <dbReference type="SAM" id="MobiDB-lite"/>
    </source>
</evidence>
<dbReference type="InterPro" id="IPR009076">
    <property type="entry name" value="FRB_dom"/>
</dbReference>
<dbReference type="InterPro" id="IPR016024">
    <property type="entry name" value="ARM-type_fold"/>
</dbReference>
<feature type="domain" description="FATC" evidence="13">
    <location>
        <begin position="2365"/>
        <end position="2397"/>
    </location>
</feature>
<dbReference type="EC" id="2.7.11.1" evidence="9"/>
<evidence type="ECO:0000256" key="4">
    <source>
        <dbReference type="ARBA" id="ARBA00022741"/>
    </source>
</evidence>
<dbReference type="GO" id="GO:0005524">
    <property type="term" value="F:ATP binding"/>
    <property type="evidence" value="ECO:0007669"/>
    <property type="project" value="UniProtKB-KW"/>
</dbReference>
<dbReference type="Pfam" id="PF23593">
    <property type="entry name" value="HEAT_ATR"/>
    <property type="match status" value="1"/>
</dbReference>
<dbReference type="Pfam" id="PF00454">
    <property type="entry name" value="PI3_PI4_kinase"/>
    <property type="match status" value="1"/>
</dbReference>
<keyword evidence="5 9" id="KW-0418">Kinase</keyword>
<comment type="similarity">
    <text evidence="1 9">Belongs to the PI3/PI4-kinase family.</text>
</comment>
<keyword evidence="2 9" id="KW-0808">Transferase</keyword>
<dbReference type="GO" id="GO:0044877">
    <property type="term" value="F:protein-containing complex binding"/>
    <property type="evidence" value="ECO:0007669"/>
    <property type="project" value="InterPro"/>
</dbReference>
<dbReference type="GO" id="GO:0031931">
    <property type="term" value="C:TORC1 complex"/>
    <property type="evidence" value="ECO:0007669"/>
    <property type="project" value="TreeGrafter"/>
</dbReference>
<evidence type="ECO:0000256" key="6">
    <source>
        <dbReference type="ARBA" id="ARBA00022840"/>
    </source>
</evidence>
<sequence length="2397" mass="276420">MRETNVSAGLFSASLLDAFDAKNQQENKKSHHIDKPRDDAYYHSKLLIINEIFRVAIDNVEKIRIEWKGQNITYKSVSESKISGFIEGSAQISTVTSRPARELLKNNDNYQKCVSLVRECCKNLYTEKLAPILLELIPRICAFEFDIQRPRSEKIVKEINEMMNYIFNPDINSTGRISENIIKDKILAMGFIVLFQVTLINENQRFVQKVATEKVNVALGLLKTKVLSENFQHPKTIGMKETNNEVYKCLALIVRAMKEDVSIEICKIMTILFKCDLCRGLVVLSQEVVKCIPSLKEIVKDNLLELICFILLGHKLPERCSSEIINPPDITPNTKINESSRAIIALETLGLFDFDRHILQYFTKFLTNGYLMSSDKKVQIATVKCCSQILRPFVDAFADKNMKYKREVMKTIKLILTALIKIAVSHTERKVRQCVLNCFLNANDNFLYQLAHEQRVKTLSLTLNDQDSDTRNAAVALFARLSQINPGMVYSRLRTVLMDNLSLLEYSTDSKTDIACSIVIAEIAERAPVFIKPYIDYVIKMIVKKLKVPNIEADVLVALLNALAALCLIGGIDVVKNFQIVFPELVDFLSEGYSLGKRSGAMKAMTYFCQSTAYVIDPYKEYPSLLPALLQHLKMEASANIRRQILKSLGTLGAIDPYMYKVFTGEISSTVSKTINITRPVPKLNGQQHYIITWMNYEKCTLEQFYPSVAIATALHQLSDESQGNFRQEGAVALQQIFEFINESNAVPLETFVPQVMPKLLDVIHECQSTRTLTKFIESLGNIIEQCKKLVSPYTNEIFVLLRDVWKRELKTDNTHTLRGAVVETIGKFGIAVGKQFTNYVNDLSPFFTEIIQTDSSSAKTLTKKALICIQQLAETLEPTIHLILPNILAILDKSSGSCGEKYPKAVRKEALKTLITLAEKKSLRECATMVIQAWLRNIDDASFLSNNDEAYTTRIRELFMILLLLLARQLWVNFDPFRSSVEEKLEKIHNNREWKAKYNQLMKEIEVYQKGIERNRSGSIREPLRRSDTSMTLRNSVSSTRGGKLSENESGDSKWLHKLLQIDMKQTREEWLTWLDLFKLQFTKFSPSPAFRACHSIAHCNQALAKELFNGAFVAVWDTLNENTQQKFLEFLVTLLNNTNEPEIILTILNLREFIDHCGKINVPLDRCLLRKSADKIRAYAKALRYKEIEIRRELIEKNQEWSVDVYSTMIAYGNKLNCTELALGMTEHAKKRGIRISGIWHEKLLHWEEALKCYAEEVKEITDEEEIKKNSMRQMRCYEALSQWKEVDEIRKKVFTIENIVKKPTSLNDKVACIAARCLWTLGSDEMHDYVKILNENTIDGSFLRAVSEFKNENYDKTLELVQKTRDMLDSQLATLAAESYERAYPTMLQVQQLTELEEAVEFKLRKHRRDQITVCWSRRFQGCKINLEDWQKLLLIRSLVLSEDEMFPMLVKYANLCRTEGKHSTSRKLLYGMCGESNTNRVGDIKLPLDKPPVVLSLLKTWKYDYSKLEDPHRKKEMQNRMLKISSDLIRHLDIEKTQPNSLEDVVIKNLAKSYVMSGDWISEHLTKPKIFDSYNFVESIWNPATNSNFEDFRKTVQESIRYYGRALEYRPKWYKAAHKFAETNYLLFHDLYVEYKTRQQEDIKAGLDVSNGHIKKSSTGNNVYNTHSPNNSHHQSPQLRQSPNYHNYNKQQNRMTPQQISPVVQTEDGAYQKQQNTPLHPYNNNLQSQRAPLKHVIEEPPLKNKKTDMCLRMCCDQYKKVVAAYALAINASEGSCLQDLMRYLIIISRLEDMAYVKLEHIWNDVNKVQADAWCEVIPQLISKLDKECTSEAAANFLEIIKNIIIKIGRDHPQAIIYPLIAASKSRNKTRKHNAGGILHTLRTNKAIKEIVEHALVINTELTRVAVLWPEQFHDSLEEASKFWFQDQNFIAMKNVLEPLHKQIQSDLSTMTQKEQSFVYNYKSELDNAWNNCMNFENTQQIKHINAAWDFYYNIFKKLTNQLRNMQTLDMKICSPELVTSKDFKVVVPGTYNPYSTKEPVFIKEVKRFASVISSKQRPRKVIMIGSDGQEYCFLLKGHEDPRQDERVMQLFGLINTLFNKDRRTYRRNLDIQRYSIIALNETCGLIGWLPNCDTLHSLIKDYRDKDNINISAEHTAMQSYVIDLEKCNLMMKVEAFKNALTATSGEDLRQTLWLKSPNSEIWFERRTNYTRSMAVMSMVGYLIGLGDRHPSNLMLDRLSGKIVHIDFGDLFEVATMREKFPEKIPFRLTRIMVRAMEVTGIEGSYRNTCERVLNLCRTYDDRLLAILEAFVYDPVIGTKLQSGSKATNKNYTPPKVLPHNGTAEIERIKQKLMGRDFACFHSYEVEGQVKRLIEEATSADNLCQCYVGWCPFW</sequence>
<keyword evidence="14" id="KW-1185">Reference proteome</keyword>
<feature type="compositionally biased region" description="Polar residues" evidence="10">
    <location>
        <begin position="1030"/>
        <end position="1042"/>
    </location>
</feature>
<evidence type="ECO:0000256" key="7">
    <source>
        <dbReference type="ARBA" id="ARBA00047899"/>
    </source>
</evidence>
<keyword evidence="4 9" id="KW-0547">Nucleotide-binding</keyword>
<feature type="compositionally biased region" description="Polar residues" evidence="10">
    <location>
        <begin position="1661"/>
        <end position="1700"/>
    </location>
</feature>
<dbReference type="InterPro" id="IPR036940">
    <property type="entry name" value="PI3/4_kinase_cat_sf"/>
</dbReference>
<evidence type="ECO:0000313" key="14">
    <source>
        <dbReference type="Proteomes" id="UP000038045"/>
    </source>
</evidence>
<dbReference type="InterPro" id="IPR050517">
    <property type="entry name" value="DDR_Repair_Kinase"/>
</dbReference>
<dbReference type="Gene3D" id="1.25.10.10">
    <property type="entry name" value="Leucine-rich Repeat Variant"/>
    <property type="match status" value="2"/>
</dbReference>
<dbReference type="SUPFAM" id="SSF48371">
    <property type="entry name" value="ARM repeat"/>
    <property type="match status" value="2"/>
</dbReference>
<dbReference type="GO" id="GO:0016242">
    <property type="term" value="P:negative regulation of macroautophagy"/>
    <property type="evidence" value="ECO:0007669"/>
    <property type="project" value="TreeGrafter"/>
</dbReference>
<organism evidence="14 15">
    <name type="scientific">Parastrongyloides trichosuri</name>
    <name type="common">Possum-specific nematode worm</name>
    <dbReference type="NCBI Taxonomy" id="131310"/>
    <lineage>
        <taxon>Eukaryota</taxon>
        <taxon>Metazoa</taxon>
        <taxon>Ecdysozoa</taxon>
        <taxon>Nematoda</taxon>
        <taxon>Chromadorea</taxon>
        <taxon>Rhabditida</taxon>
        <taxon>Tylenchina</taxon>
        <taxon>Panagrolaimomorpha</taxon>
        <taxon>Strongyloidoidea</taxon>
        <taxon>Strongyloididae</taxon>
        <taxon>Parastrongyloides</taxon>
    </lineage>
</organism>
<dbReference type="InterPro" id="IPR026683">
    <property type="entry name" value="TOR_cat"/>
</dbReference>
<feature type="region of interest" description="Disordered" evidence="10">
    <location>
        <begin position="1020"/>
        <end position="1051"/>
    </location>
</feature>
<dbReference type="Gene3D" id="1.20.120.150">
    <property type="entry name" value="FKBP12-rapamycin binding domain"/>
    <property type="match status" value="1"/>
</dbReference>
<dbReference type="PANTHER" id="PTHR11139:SF9">
    <property type="entry name" value="SERINE_THREONINE-PROTEIN KINASE MTOR"/>
    <property type="match status" value="1"/>
</dbReference>
<dbReference type="PROSITE" id="PS51190">
    <property type="entry name" value="FATC"/>
    <property type="match status" value="1"/>
</dbReference>
<dbReference type="SUPFAM" id="SSF47212">
    <property type="entry name" value="FKBP12-rapamycin-binding domain of FKBP-rapamycin-associated protein (FRAP)"/>
    <property type="match status" value="1"/>
</dbReference>
<keyword evidence="9" id="KW-0723">Serine/threonine-protein kinase</keyword>
<dbReference type="Gene3D" id="1.10.1070.11">
    <property type="entry name" value="Phosphatidylinositol 3-/4-kinase, catalytic domain"/>
    <property type="match status" value="1"/>
</dbReference>
<dbReference type="InterPro" id="IPR014009">
    <property type="entry name" value="PIK_FAT"/>
</dbReference>
<evidence type="ECO:0000256" key="2">
    <source>
        <dbReference type="ARBA" id="ARBA00022679"/>
    </source>
</evidence>
<evidence type="ECO:0000256" key="8">
    <source>
        <dbReference type="ARBA" id="ARBA00048679"/>
    </source>
</evidence>
<dbReference type="PROSITE" id="PS00916">
    <property type="entry name" value="PI3_4_KINASE_2"/>
    <property type="match status" value="1"/>
</dbReference>
<dbReference type="WBParaSite" id="PTRK_0001560500.1">
    <property type="protein sequence ID" value="PTRK_0001560500.1"/>
    <property type="gene ID" value="PTRK_0001560500"/>
</dbReference>
<dbReference type="InterPro" id="IPR003151">
    <property type="entry name" value="PIK-rel_kinase_FAT"/>
</dbReference>
<accession>A0A0N5A1V9</accession>
<dbReference type="GO" id="GO:0004674">
    <property type="term" value="F:protein serine/threonine kinase activity"/>
    <property type="evidence" value="ECO:0007669"/>
    <property type="project" value="UniProtKB-KW"/>
</dbReference>
<dbReference type="SUPFAM" id="SSF56112">
    <property type="entry name" value="Protein kinase-like (PK-like)"/>
    <property type="match status" value="1"/>
</dbReference>
<reference evidence="15" key="1">
    <citation type="submission" date="2017-02" db="UniProtKB">
        <authorList>
            <consortium name="WormBaseParasite"/>
        </authorList>
    </citation>
    <scope>IDENTIFICATION</scope>
</reference>
<dbReference type="FunFam" id="3.30.1010.10:FF:000006">
    <property type="entry name" value="Serine/threonine-protein kinase TOR"/>
    <property type="match status" value="1"/>
</dbReference>
<dbReference type="STRING" id="131310.A0A0N5A1V9"/>
<dbReference type="GO" id="GO:0005737">
    <property type="term" value="C:cytoplasm"/>
    <property type="evidence" value="ECO:0007669"/>
    <property type="project" value="TreeGrafter"/>
</dbReference>
<keyword evidence="6 9" id="KW-0067">ATP-binding</keyword>
<evidence type="ECO:0000256" key="3">
    <source>
        <dbReference type="ARBA" id="ARBA00022737"/>
    </source>
</evidence>
<dbReference type="GO" id="GO:0031932">
    <property type="term" value="C:TORC2 complex"/>
    <property type="evidence" value="ECO:0007669"/>
    <property type="project" value="TreeGrafter"/>
</dbReference>
<evidence type="ECO:0000256" key="5">
    <source>
        <dbReference type="ARBA" id="ARBA00022777"/>
    </source>
</evidence>
<dbReference type="Pfam" id="PF02260">
    <property type="entry name" value="FATC"/>
    <property type="match status" value="1"/>
</dbReference>
<dbReference type="Proteomes" id="UP000038045">
    <property type="component" value="Unplaced"/>
</dbReference>
<dbReference type="SMART" id="SM00146">
    <property type="entry name" value="PI3Kc"/>
    <property type="match status" value="1"/>
</dbReference>
<dbReference type="GO" id="GO:0106310">
    <property type="term" value="F:protein serine kinase activity"/>
    <property type="evidence" value="ECO:0007669"/>
    <property type="project" value="RHEA"/>
</dbReference>
<feature type="domain" description="PI3K/PI4K catalytic" evidence="11">
    <location>
        <begin position="2049"/>
        <end position="2361"/>
    </location>
</feature>
<dbReference type="InterPro" id="IPR011009">
    <property type="entry name" value="Kinase-like_dom_sf"/>
</dbReference>
<dbReference type="PROSITE" id="PS51189">
    <property type="entry name" value="FAT"/>
    <property type="match status" value="1"/>
</dbReference>
<dbReference type="PROSITE" id="PS50290">
    <property type="entry name" value="PI3_4_KINASE_3"/>
    <property type="match status" value="1"/>
</dbReference>
<dbReference type="InterPro" id="IPR024585">
    <property type="entry name" value="mTOR_dom"/>
</dbReference>
<dbReference type="InterPro" id="IPR036738">
    <property type="entry name" value="FRB_sf"/>
</dbReference>
<evidence type="ECO:0000259" key="13">
    <source>
        <dbReference type="PROSITE" id="PS51190"/>
    </source>
</evidence>
<dbReference type="InterPro" id="IPR018936">
    <property type="entry name" value="PI3/4_kinase_CS"/>
</dbReference>
<dbReference type="CDD" id="cd05169">
    <property type="entry name" value="PIKKc_TOR"/>
    <property type="match status" value="1"/>
</dbReference>
<proteinExistence type="inferred from homology"/>
<evidence type="ECO:0000259" key="11">
    <source>
        <dbReference type="PROSITE" id="PS50290"/>
    </source>
</evidence>
<evidence type="ECO:0000313" key="15">
    <source>
        <dbReference type="WBParaSite" id="PTRK_0001560500.1"/>
    </source>
</evidence>
<dbReference type="SMART" id="SM01343">
    <property type="entry name" value="FATC"/>
    <property type="match status" value="1"/>
</dbReference>
<dbReference type="Pfam" id="PF02259">
    <property type="entry name" value="FAT"/>
    <property type="match status" value="1"/>
</dbReference>
<dbReference type="PROSITE" id="PS00915">
    <property type="entry name" value="PI3_4_KINASE_1"/>
    <property type="match status" value="1"/>
</dbReference>
<dbReference type="GO" id="GO:0005634">
    <property type="term" value="C:nucleus"/>
    <property type="evidence" value="ECO:0007669"/>
    <property type="project" value="TreeGrafter"/>
</dbReference>
<name>A0A0N5A1V9_PARTI</name>
<feature type="domain" description="FAT" evidence="12">
    <location>
        <begin position="1170"/>
        <end position="1869"/>
    </location>
</feature>
<protein>
    <recommendedName>
        <fullName evidence="9">Serine/threonine-protein kinase TOR</fullName>
        <ecNumber evidence="9">2.7.11.1</ecNumber>
    </recommendedName>
</protein>
<dbReference type="Pfam" id="PF08771">
    <property type="entry name" value="FRB_dom"/>
    <property type="match status" value="1"/>
</dbReference>
<evidence type="ECO:0000256" key="1">
    <source>
        <dbReference type="ARBA" id="ARBA00011031"/>
    </source>
</evidence>
<dbReference type="SMART" id="SM01346">
    <property type="entry name" value="DUF3385"/>
    <property type="match status" value="1"/>
</dbReference>
<keyword evidence="3" id="KW-0677">Repeat</keyword>
<dbReference type="GO" id="GO:0038202">
    <property type="term" value="P:TORC1 signaling"/>
    <property type="evidence" value="ECO:0007669"/>
    <property type="project" value="TreeGrafter"/>
</dbReference>
<dbReference type="SMART" id="SM01345">
    <property type="entry name" value="Rapamycin_bind"/>
    <property type="match status" value="1"/>
</dbReference>
<dbReference type="InterPro" id="IPR057564">
    <property type="entry name" value="HEAT_ATR"/>
</dbReference>
<comment type="catalytic activity">
    <reaction evidence="8">
        <text>L-seryl-[protein] + ATP = O-phospho-L-seryl-[protein] + ADP + H(+)</text>
        <dbReference type="Rhea" id="RHEA:17989"/>
        <dbReference type="Rhea" id="RHEA-COMP:9863"/>
        <dbReference type="Rhea" id="RHEA-COMP:11604"/>
        <dbReference type="ChEBI" id="CHEBI:15378"/>
        <dbReference type="ChEBI" id="CHEBI:29999"/>
        <dbReference type="ChEBI" id="CHEBI:30616"/>
        <dbReference type="ChEBI" id="CHEBI:83421"/>
        <dbReference type="ChEBI" id="CHEBI:456216"/>
        <dbReference type="EC" id="2.7.11.1"/>
    </reaction>
</comment>